<feature type="region of interest" description="Disordered" evidence="2">
    <location>
        <begin position="2387"/>
        <end position="2411"/>
    </location>
</feature>
<sequence length="2934" mass="307300">MGTTLARKIRGMSWWTKVGIVLMLLTGILVYQGVFRPQLLDSATNTYYFTTDTTAVNLGADGNTNTTSTLNGKYSMKTGVYATSRSVTAASNTTAQTMVRVYGPAYATKQTVTAPALTIGVRDRNGTANTINWWAEVYDYNPSGTAGNGVLLWTSNVVEAHPSVQTPLELPFTNPQPKDVDAGHRLKVVIKCQMSSTASQARLYWGNSTNYSFFTVTEANYVANSLTVTNLSDYYNGQLANVTQGDANVPMLKFDLYSNVAGGAAWNGGKLDRIGNNTTVYINPDEPGDVSFKIWKDTNGSGQFETSDTVIGGPYTFSQLTGQTYTLTTAQTITSTPQRYFITYDILRTATPSTTVGARIADSSYFSVTGAAGGVQNVASTSSSTPNIQYGGVAVSKVYKADWDAGTSLTGIAESGGPSVTDSNCVTRNTAGSGFPLVGLLNYPAHSCTSVAGQGYSTTTAQSDFIRLYFGGAGYPSEMKTIKGTSFTYRVYTPAGGGTVTLRLFYVTPGGVRVNAPIASTYTTTNSVNQAVTTSLAGQDFSNVPQGSRLGIQIGVTANMRIGLGSANGMTGSTAGANLTVQETAAENENVDVGNGVKIPDANVYASDTGKVLNAFTLASAKPKTVTGITLTGNALFNSTNIKNVRLYADAGTIGVLDGEAPLASLPGSSISGNSISFTGLSLNVTPTVRRYLVAVDIADTPNVNVIVKALVSGVTVAVTGGLGNNTDSASATLTIQPTTTLTDGAAEPSDTIISAQAGPTLIDAFGIKTNGGINDQINTVTVTLSTTSSLPADHVISDYVAKVEIVNSANTLVYGFLTSPTTGDQWQVSTSNLYATVGTTQCYVRVTPKSNLGGTYVVKASVTSLTHLRTINRLVLGDDDTSASITMDGAPPDEAGSFTATTAVNDPAINLNWNPATDASGSAVTYTVVRGLGNAPVPKNCTPVAGKVFLVYQGADPAGNPDVYNNGLEEGQSYGYRICTTDAVGNRSIGATAHTTAGIINRCSEAPELTVSPSASYIKGGETKELTVAVVNKDTGTCGSASTFQLSVVGTPNTADFDPVTFSANNFVLPTNGGSKYLKLRITAKPGAPQMAENHFSVKVDKTGASSATVQYPDPVHVVVNKYGTMMHSSMQLGTTKFGQWGLDYTCATCHNPNSANIKRVSEVIVTPTGPRPVVFTTISASQAVTTGVMGNDLRAGTTSTNVCEVCHHRARFHQYSSSKVAWNTHNNSSDCMRCHDHRIGFKTLADGLSCTDCHGNPPATKDQLVIPPTNVLYPYVTGDDAGAHPTHAARNVKCQTCHSNGNHLVSAQPNMKLNMGFDIRSSNFTGFKNSTNTGIFRSVDPANDYVYEAAPGTDIQPAYDKIMTCSVYCHGYWNGSYTASGGYNTEVAWSGVTQTGCSSCHGAEGATPPPSGSHKKHAGTEQGYGNGIACAVCHGYRNYSSGSSHLNGSVEWDLSTISPSAAYKGLNKGETGLMAPTNPASYGSCSTLYCHSNVQSDNGTAGPSSYATVTWGSSVTCGSCHTHSDTGGHVSGGHSQHTAPGVTGFDCRICHGSGGDANSLNHANKKIDFLFGGLGENTHYSYSSAKAPGSAPYGTCYNSNCHGRSTITWGPVSATPLCDKCHTTNPSPAGFYATTGPSGTRAKTDPYVGAHFQHITSMPYKYSAKLDCNQCHLKPTGPYSPGHIDNALPAEVNFNNMSSLANRGVQNGYSSAAHQPAYDYGAKQCSNIWCHGAGMNSNEGTGPYGSAVDDGGTLGTPAPAVWNSPYLTGVGANDCVKCHSLPPTAPKSGYEHFDDDTGAPYALNKCTNCHRHLNANATGFTDPTKHVNGMIDSCNVCHGRPPVDDETITKPAIGALSDGMVGAHQAHRLNPAIGNDCGACHYNYAYDMPSYKLEIGFRAYGNRVTRGVFWGMTTLSSVGYSQPIVYFSTWSSTKVRRTSDTTKINTCESVYCHGGGTNTLEPLGGGSNVKPNWEGGPSQANCGACHGVDGTTYRTRGSHGAHVGTGFGEPRLGCSNCHGVKENNYHVDGKVEWEFYSTARRLNEIPGYSNVGYKPAGGSTFAASGFVNNLAPSPAYGTCQVYCHSDVSDKTFKVPTWGGASMTCDSCHRNQTSAGRFTGSHQKHTASLANSGYSIECTICHNGSGAGNPLHVNGSVDIIFNTTVTGVAAVYSGGKCLNIACHVSTVSTGPTWGNAGTLATYPATCVGCHSGEVGVRDAIVPQFGSNSHHVQRSGMVQGTDCAMCHWEGDNNGSRNTAYHAGSLASSGNAVNLVVWPSGTTGVKTPANRPAISAATFVSYTANGKRSSISKLNNVCLGCHNSSNAGFKPFNTYSTIRYAWEARSGMAKTSILSRYSSTTLVKWSIYSTVSNGTAVANFGTNQKSQTSKALSAHGNASKNQMPGWDTTNGEDKKASNDYTYSGAGKNRNVFCFDCHNSHGSAASGITSSYSSATGRYKGGLLKTTNAGKGGYSVTYTPTASTVIYRNYSSISLSTTATFNAGANLCNDCHNTVNPGGIAKPWSIQNTYSSAGNRYQSIGGYWSTPYFDNYTAPSALRTPYKQGGAAGTIKDYRKPMGGHFGTSINGDSVAARAAGQINGLCTPCHDPHGVTSSLGANRQYGVPLLKGTWMTSPYKEDRAGQLIYRGGGSKVAAFLGGAVPGYHIDQNTLLYQPAGLGTDKGPSTTATSKSDKNGMAFRNLSNAAKKVQTGAAAYGTKATAAQFAGLCTGCHTQAALTGSASAPAAAAAWTSKERIHQTVNGWAATASGTANTNNKIHAYTCSKCHAPHVSRLPRLMVTNCLDSNHLGQVVSGGTPSLTPGTNSGNSVTPVLGNNQVAVQTAKGAGRFPNGGRNYWINNNNPNNYHQNGNAWWFQSWPRVTTSGGTGSTANPTAAYTPSTNTSAYSTNCHNSPTAGGGAYTWDPAKQRWNNKTEW</sequence>
<dbReference type="Gene3D" id="1.10.1130.10">
    <property type="entry name" value="Flavocytochrome C3, Chain A"/>
    <property type="match status" value="1"/>
</dbReference>
<dbReference type="InterPro" id="IPR010176">
    <property type="entry name" value="C4xCH_C2xCH_motif_GEOSU"/>
</dbReference>
<dbReference type="PANTHER" id="PTHR35038">
    <property type="entry name" value="DISSIMILATORY SULFITE REDUCTASE SIRA"/>
    <property type="match status" value="1"/>
</dbReference>
<dbReference type="PANTHER" id="PTHR35038:SF6">
    <property type="entry name" value="SURFACE LOCALIZED DECAHEME CYTOCHROME C LIPOPROTEIN"/>
    <property type="match status" value="1"/>
</dbReference>
<comment type="caution">
    <text evidence="4">The sequence shown here is derived from an EMBL/GenBank/DDBJ whole genome shotgun (WGS) entry which is preliminary data.</text>
</comment>
<evidence type="ECO:0000256" key="2">
    <source>
        <dbReference type="SAM" id="MobiDB-lite"/>
    </source>
</evidence>
<keyword evidence="1" id="KW-0732">Signal</keyword>
<gene>
    <name evidence="4" type="ORF">ENQ87_03920</name>
</gene>
<dbReference type="GO" id="GO:0016491">
    <property type="term" value="F:oxidoreductase activity"/>
    <property type="evidence" value="ECO:0007669"/>
    <property type="project" value="TreeGrafter"/>
</dbReference>
<accession>A0A831XDH6</accession>
<dbReference type="SUPFAM" id="SSF48695">
    <property type="entry name" value="Multiheme cytochromes"/>
    <property type="match status" value="5"/>
</dbReference>
<evidence type="ECO:0000256" key="1">
    <source>
        <dbReference type="ARBA" id="ARBA00022729"/>
    </source>
</evidence>
<dbReference type="InterPro" id="IPR051829">
    <property type="entry name" value="Multiheme_Cytochr_ET"/>
</dbReference>
<dbReference type="NCBIfam" id="TIGR01904">
    <property type="entry name" value="GSu_C4xC__C2xCH"/>
    <property type="match status" value="4"/>
</dbReference>
<keyword evidence="3" id="KW-1133">Transmembrane helix</keyword>
<feature type="transmembrane region" description="Helical" evidence="3">
    <location>
        <begin position="12"/>
        <end position="31"/>
    </location>
</feature>
<dbReference type="EMBL" id="DSOV01000012">
    <property type="protein sequence ID" value="HEN41514.1"/>
    <property type="molecule type" value="Genomic_DNA"/>
</dbReference>
<organism evidence="4">
    <name type="scientific">Geobacter metallireducens</name>
    <dbReference type="NCBI Taxonomy" id="28232"/>
    <lineage>
        <taxon>Bacteria</taxon>
        <taxon>Pseudomonadati</taxon>
        <taxon>Thermodesulfobacteriota</taxon>
        <taxon>Desulfuromonadia</taxon>
        <taxon>Geobacterales</taxon>
        <taxon>Geobacteraceae</taxon>
        <taxon>Geobacter</taxon>
    </lineage>
</organism>
<reference evidence="4" key="1">
    <citation type="journal article" date="2020" name="mSystems">
        <title>Genome- and Community-Level Interaction Insights into Carbon Utilization and Element Cycling Functions of Hydrothermarchaeota in Hydrothermal Sediment.</title>
        <authorList>
            <person name="Zhou Z."/>
            <person name="Liu Y."/>
            <person name="Xu W."/>
            <person name="Pan J."/>
            <person name="Luo Z.H."/>
            <person name="Li M."/>
        </authorList>
    </citation>
    <scope>NUCLEOTIDE SEQUENCE [LARGE SCALE GENOMIC DNA]</scope>
    <source>
        <strain evidence="4">SpSt-349</strain>
    </source>
</reference>
<keyword evidence="3" id="KW-0472">Membrane</keyword>
<dbReference type="InterPro" id="IPR036280">
    <property type="entry name" value="Multihaem_cyt_sf"/>
</dbReference>
<name>A0A831XDH6_GEOME</name>
<proteinExistence type="predicted"/>
<keyword evidence="3" id="KW-0812">Transmembrane</keyword>
<evidence type="ECO:0000313" key="4">
    <source>
        <dbReference type="EMBL" id="HEN41514.1"/>
    </source>
</evidence>
<evidence type="ECO:0000256" key="3">
    <source>
        <dbReference type="SAM" id="Phobius"/>
    </source>
</evidence>
<protein>
    <submittedName>
        <fullName evidence="4">CxxxxCH/CxxCH domain-containing protein</fullName>
    </submittedName>
</protein>
<dbReference type="Pfam" id="PF09698">
    <property type="entry name" value="GSu_C4xC__C2xCH"/>
    <property type="match status" value="2"/>
</dbReference>
<feature type="compositionally biased region" description="Polar residues" evidence="2">
    <location>
        <begin position="2387"/>
        <end position="2401"/>
    </location>
</feature>